<reference evidence="1 4" key="2">
    <citation type="submission" date="2020-08" db="EMBL/GenBank/DDBJ databases">
        <title>Clostridia isolated from Swiss meat.</title>
        <authorList>
            <person name="Wambui J."/>
            <person name="Stevens M.J.A."/>
            <person name="Stephan R."/>
        </authorList>
    </citation>
    <scope>NUCLEOTIDE SEQUENCE [LARGE SCALE GENOMIC DNA]</scope>
    <source>
        <strain evidence="1 4">CM001</strain>
    </source>
</reference>
<accession>A0A1H0MDF3</accession>
<dbReference type="RefSeq" id="WP_089965283.1">
    <property type="nucleotide sequence ID" value="NZ_FNJM01000001.1"/>
</dbReference>
<keyword evidence="3" id="KW-1185">Reference proteome</keyword>
<organism evidence="2 3">
    <name type="scientific">Clostridium gasigenes</name>
    <dbReference type="NCBI Taxonomy" id="94869"/>
    <lineage>
        <taxon>Bacteria</taxon>
        <taxon>Bacillati</taxon>
        <taxon>Bacillota</taxon>
        <taxon>Clostridia</taxon>
        <taxon>Eubacteriales</taxon>
        <taxon>Clostridiaceae</taxon>
        <taxon>Clostridium</taxon>
    </lineage>
</organism>
<reference evidence="2 3" key="1">
    <citation type="submission" date="2016-10" db="EMBL/GenBank/DDBJ databases">
        <authorList>
            <person name="de Groot N.N."/>
        </authorList>
    </citation>
    <scope>NUCLEOTIDE SEQUENCE [LARGE SCALE GENOMIC DNA]</scope>
    <source>
        <strain evidence="2 3">DSM 12272</strain>
    </source>
</reference>
<evidence type="ECO:0000313" key="2">
    <source>
        <dbReference type="EMBL" id="SDO78361.1"/>
    </source>
</evidence>
<proteinExistence type="predicted"/>
<name>A0A1H0MDF3_9CLOT</name>
<dbReference type="AlphaFoldDB" id="A0A1H0MDF3"/>
<dbReference type="EMBL" id="JACKWY010000002">
    <property type="protein sequence ID" value="MBB6713735.1"/>
    <property type="molecule type" value="Genomic_DNA"/>
</dbReference>
<sequence length="128" mass="15153">MILYHATSKENKEKILEEWFKTSKGRWKENQWIGRYFIDNVFGEGVYFATTEKNTIDDGEIVIKCELNNEYIVKKFIISNDGNSYKKIDDIKYTSKKNCYKAISIHFKDGNYTEVVVYEPSIIEIVRE</sequence>
<evidence type="ECO:0000313" key="4">
    <source>
        <dbReference type="Proteomes" id="UP000585258"/>
    </source>
</evidence>
<protein>
    <submittedName>
        <fullName evidence="2">Uncharacterized protein</fullName>
    </submittedName>
</protein>
<evidence type="ECO:0000313" key="1">
    <source>
        <dbReference type="EMBL" id="MBB6713735.1"/>
    </source>
</evidence>
<dbReference type="Proteomes" id="UP000198597">
    <property type="component" value="Unassembled WGS sequence"/>
</dbReference>
<gene>
    <name evidence="1" type="ORF">H7E68_03155</name>
    <name evidence="2" type="ORF">SAMN04488529_101416</name>
</gene>
<dbReference type="Proteomes" id="UP000585258">
    <property type="component" value="Unassembled WGS sequence"/>
</dbReference>
<dbReference type="EMBL" id="FNJM01000001">
    <property type="protein sequence ID" value="SDO78361.1"/>
    <property type="molecule type" value="Genomic_DNA"/>
</dbReference>
<evidence type="ECO:0000313" key="3">
    <source>
        <dbReference type="Proteomes" id="UP000198597"/>
    </source>
</evidence>